<keyword evidence="7" id="KW-1185">Reference proteome</keyword>
<dbReference type="Pfam" id="PF17929">
    <property type="entry name" value="TetR_C_34"/>
    <property type="match status" value="1"/>
</dbReference>
<dbReference type="Gene3D" id="1.10.357.10">
    <property type="entry name" value="Tetracycline Repressor, domain 2"/>
    <property type="match status" value="1"/>
</dbReference>
<keyword evidence="2 4" id="KW-0238">DNA-binding</keyword>
<dbReference type="AlphaFoldDB" id="A0A941I6E0"/>
<dbReference type="InterPro" id="IPR009057">
    <property type="entry name" value="Homeodomain-like_sf"/>
</dbReference>
<protein>
    <submittedName>
        <fullName evidence="6">TetR family transcriptional regulator</fullName>
    </submittedName>
</protein>
<dbReference type="EMBL" id="JAGSPN010000003">
    <property type="protein sequence ID" value="MBR7781734.1"/>
    <property type="molecule type" value="Genomic_DNA"/>
</dbReference>
<gene>
    <name evidence="6" type="ORF">KDM89_06255</name>
</gene>
<dbReference type="GO" id="GO:0003700">
    <property type="term" value="F:DNA-binding transcription factor activity"/>
    <property type="evidence" value="ECO:0007669"/>
    <property type="project" value="TreeGrafter"/>
</dbReference>
<name>A0A941I6E0_9BURK</name>
<dbReference type="PANTHER" id="PTHR30055">
    <property type="entry name" value="HTH-TYPE TRANSCRIPTIONAL REGULATOR RUTR"/>
    <property type="match status" value="1"/>
</dbReference>
<proteinExistence type="predicted"/>
<evidence type="ECO:0000259" key="5">
    <source>
        <dbReference type="PROSITE" id="PS50977"/>
    </source>
</evidence>
<organism evidence="6 7">
    <name type="scientific">Undibacterium luofuense</name>
    <dbReference type="NCBI Taxonomy" id="2828733"/>
    <lineage>
        <taxon>Bacteria</taxon>
        <taxon>Pseudomonadati</taxon>
        <taxon>Pseudomonadota</taxon>
        <taxon>Betaproteobacteria</taxon>
        <taxon>Burkholderiales</taxon>
        <taxon>Oxalobacteraceae</taxon>
        <taxon>Undibacterium</taxon>
    </lineage>
</organism>
<evidence type="ECO:0000256" key="3">
    <source>
        <dbReference type="ARBA" id="ARBA00023163"/>
    </source>
</evidence>
<dbReference type="PRINTS" id="PR00455">
    <property type="entry name" value="HTHTETR"/>
</dbReference>
<evidence type="ECO:0000313" key="6">
    <source>
        <dbReference type="EMBL" id="MBR7781734.1"/>
    </source>
</evidence>
<dbReference type="PROSITE" id="PS50977">
    <property type="entry name" value="HTH_TETR_2"/>
    <property type="match status" value="1"/>
</dbReference>
<evidence type="ECO:0000256" key="1">
    <source>
        <dbReference type="ARBA" id="ARBA00023015"/>
    </source>
</evidence>
<dbReference type="RefSeq" id="WP_212687080.1">
    <property type="nucleotide sequence ID" value="NZ_JAGSPN010000003.1"/>
</dbReference>
<dbReference type="Pfam" id="PF00440">
    <property type="entry name" value="TetR_N"/>
    <property type="match status" value="1"/>
</dbReference>
<dbReference type="Proteomes" id="UP000680067">
    <property type="component" value="Unassembled WGS sequence"/>
</dbReference>
<keyword evidence="1" id="KW-0805">Transcription regulation</keyword>
<evidence type="ECO:0000313" key="7">
    <source>
        <dbReference type="Proteomes" id="UP000680067"/>
    </source>
</evidence>
<feature type="domain" description="HTH tetR-type" evidence="5">
    <location>
        <begin position="12"/>
        <end position="72"/>
    </location>
</feature>
<dbReference type="PANTHER" id="PTHR30055:SF234">
    <property type="entry name" value="HTH-TYPE TRANSCRIPTIONAL REGULATOR BETI"/>
    <property type="match status" value="1"/>
</dbReference>
<dbReference type="InterPro" id="IPR001647">
    <property type="entry name" value="HTH_TetR"/>
</dbReference>
<evidence type="ECO:0000256" key="4">
    <source>
        <dbReference type="PROSITE-ProRule" id="PRU00335"/>
    </source>
</evidence>
<sequence>MKTRALSHHDKQAKRSLILDAARALFLLNDRQLPSVISIAQQAGLAKGTVYLYFQTKEEIFLSLLEQEFHGLLHAIRSKLGTLAEAGAGNGMLPEQQSALAGQLIAGILSYLDAHPAFLRLDAMTYSVLEQNLSEAFLRDFKIGLTQALTATGTILDQALQLPEGRGTSLLLRSHALIRGLWQSLDYPAHLRQFLNEPEFAAIRPDFRTELQQALAEYWRGALA</sequence>
<dbReference type="InterPro" id="IPR041483">
    <property type="entry name" value="TetR_C_34"/>
</dbReference>
<dbReference type="InterPro" id="IPR050109">
    <property type="entry name" value="HTH-type_TetR-like_transc_reg"/>
</dbReference>
<feature type="DNA-binding region" description="H-T-H motif" evidence="4">
    <location>
        <begin position="35"/>
        <end position="54"/>
    </location>
</feature>
<dbReference type="SUPFAM" id="SSF46689">
    <property type="entry name" value="Homeodomain-like"/>
    <property type="match status" value="1"/>
</dbReference>
<accession>A0A941I6E0</accession>
<dbReference type="GO" id="GO:0000976">
    <property type="term" value="F:transcription cis-regulatory region binding"/>
    <property type="evidence" value="ECO:0007669"/>
    <property type="project" value="TreeGrafter"/>
</dbReference>
<evidence type="ECO:0000256" key="2">
    <source>
        <dbReference type="ARBA" id="ARBA00023125"/>
    </source>
</evidence>
<reference evidence="6" key="1">
    <citation type="submission" date="2021-04" db="EMBL/GenBank/DDBJ databases">
        <title>novel species isolated from subtropical streams in China.</title>
        <authorList>
            <person name="Lu H."/>
        </authorList>
    </citation>
    <scope>NUCLEOTIDE SEQUENCE</scope>
    <source>
        <strain evidence="6">LFS511W</strain>
    </source>
</reference>
<comment type="caution">
    <text evidence="6">The sequence shown here is derived from an EMBL/GenBank/DDBJ whole genome shotgun (WGS) entry which is preliminary data.</text>
</comment>
<keyword evidence="3" id="KW-0804">Transcription</keyword>